<accession>A0A5R9KIK4</accession>
<dbReference type="OrthoDB" id="1144234at2"/>
<protein>
    <submittedName>
        <fullName evidence="1">Uncharacterized protein</fullName>
    </submittedName>
</protein>
<keyword evidence="2" id="KW-1185">Reference proteome</keyword>
<dbReference type="AlphaFoldDB" id="A0A5R9KIK4"/>
<organism evidence="1 2">
    <name type="scientific">Dyadobacter sediminis</name>
    <dbReference type="NCBI Taxonomy" id="1493691"/>
    <lineage>
        <taxon>Bacteria</taxon>
        <taxon>Pseudomonadati</taxon>
        <taxon>Bacteroidota</taxon>
        <taxon>Cytophagia</taxon>
        <taxon>Cytophagales</taxon>
        <taxon>Spirosomataceae</taxon>
        <taxon>Dyadobacter</taxon>
    </lineage>
</organism>
<evidence type="ECO:0000313" key="2">
    <source>
        <dbReference type="Proteomes" id="UP000309788"/>
    </source>
</evidence>
<comment type="caution">
    <text evidence="1">The sequence shown here is derived from an EMBL/GenBank/DDBJ whole genome shotgun (WGS) entry which is preliminary data.</text>
</comment>
<reference evidence="1 2" key="1">
    <citation type="submission" date="2019-05" db="EMBL/GenBank/DDBJ databases">
        <authorList>
            <person name="Qu J.-H."/>
        </authorList>
    </citation>
    <scope>NUCLEOTIDE SEQUENCE [LARGE SCALE GENOMIC DNA]</scope>
    <source>
        <strain evidence="1 2">Z12</strain>
    </source>
</reference>
<evidence type="ECO:0000313" key="1">
    <source>
        <dbReference type="EMBL" id="TLU96035.1"/>
    </source>
</evidence>
<dbReference type="Proteomes" id="UP000309788">
    <property type="component" value="Unassembled WGS sequence"/>
</dbReference>
<dbReference type="RefSeq" id="WP_138279729.1">
    <property type="nucleotide sequence ID" value="NZ_BMGE01000001.1"/>
</dbReference>
<dbReference type="EMBL" id="VCEI01000011">
    <property type="protein sequence ID" value="TLU96035.1"/>
    <property type="molecule type" value="Genomic_DNA"/>
</dbReference>
<name>A0A5R9KIK4_9BACT</name>
<sequence>MTKRFKDSVDALVYAFFHDLLAKGNCSACAVGSMVAWGAGERNRKDLDPVCIYDLVTNDMWAEAFSTTNGIQARDLKKEKEWHIKYCIQATGYNADQLAKVEYAFETNTTIQYVDYGFHSKEEIMQDQFNGLCAVLDVLCEIEKIPDSGSYKKQLTK</sequence>
<gene>
    <name evidence="1" type="ORF">FEM55_02490</name>
</gene>
<proteinExistence type="predicted"/>